<keyword evidence="2" id="KW-1185">Reference proteome</keyword>
<geneLocation type="plasmid" evidence="1 2">
    <name>unnamed2</name>
</geneLocation>
<organism evidence="1 2">
    <name type="scientific">Lichenicola cladoniae</name>
    <dbReference type="NCBI Taxonomy" id="1484109"/>
    <lineage>
        <taxon>Bacteria</taxon>
        <taxon>Pseudomonadati</taxon>
        <taxon>Pseudomonadota</taxon>
        <taxon>Alphaproteobacteria</taxon>
        <taxon>Acetobacterales</taxon>
        <taxon>Acetobacteraceae</taxon>
        <taxon>Lichenicola</taxon>
    </lineage>
</organism>
<dbReference type="EMBL" id="CP053710">
    <property type="protein sequence ID" value="QKE93497.1"/>
    <property type="molecule type" value="Genomic_DNA"/>
</dbReference>
<name>A0A6M8HZ48_9PROT</name>
<dbReference type="KEGG" id="lck:HN018_25365"/>
<accession>A0A6M8HZ48</accession>
<reference evidence="1 2" key="1">
    <citation type="journal article" date="2014" name="World J. Microbiol. Biotechnol.">
        <title>Biodiversity and physiological characteristics of Antarctic and Arctic lichens-associated bacteria.</title>
        <authorList>
            <person name="Lee Y.M."/>
            <person name="Kim E.H."/>
            <person name="Lee H.K."/>
            <person name="Hong S.G."/>
        </authorList>
    </citation>
    <scope>NUCLEOTIDE SEQUENCE [LARGE SCALE GENOMIC DNA]</scope>
    <source>
        <strain evidence="1 2">PAMC 26569</strain>
        <plasmid evidence="1">unnamed2</plasmid>
    </source>
</reference>
<evidence type="ECO:0000313" key="2">
    <source>
        <dbReference type="Proteomes" id="UP000500767"/>
    </source>
</evidence>
<dbReference type="RefSeq" id="WP_171834360.1">
    <property type="nucleotide sequence ID" value="NZ_CP053710.1"/>
</dbReference>
<gene>
    <name evidence="1" type="ORF">HN018_25365</name>
</gene>
<sequence length="89" mass="9688">MLGANPISPPPARITFLTSEAQFTPKDVETEDDQDKLMFGVGVGVGVRIDPVPLFAAFDRVKTGPPGLAYVLRDPHVPWPTQLRPKPLP</sequence>
<dbReference type="Proteomes" id="UP000500767">
    <property type="component" value="Plasmid unnamed2"/>
</dbReference>
<evidence type="ECO:0000313" key="1">
    <source>
        <dbReference type="EMBL" id="QKE93497.1"/>
    </source>
</evidence>
<protein>
    <submittedName>
        <fullName evidence="1">Uncharacterized protein</fullName>
    </submittedName>
</protein>
<keyword evidence="1" id="KW-0614">Plasmid</keyword>
<proteinExistence type="predicted"/>
<dbReference type="AlphaFoldDB" id="A0A6M8HZ48"/>